<keyword evidence="7 8" id="KW-0807">Transducer</keyword>
<dbReference type="PANTHER" id="PTHR24235:SF12">
    <property type="entry name" value="G-PROTEIN COUPLED RECEPTORS FAMILY 1 PROFILE DOMAIN-CONTAINING PROTEIN"/>
    <property type="match status" value="1"/>
</dbReference>
<keyword evidence="5 10" id="KW-0472">Membrane</keyword>
<organism evidence="12 13">
    <name type="scientific">Macrostomum lignano</name>
    <dbReference type="NCBI Taxonomy" id="282301"/>
    <lineage>
        <taxon>Eukaryota</taxon>
        <taxon>Metazoa</taxon>
        <taxon>Spiralia</taxon>
        <taxon>Lophotrochozoa</taxon>
        <taxon>Platyhelminthes</taxon>
        <taxon>Rhabditophora</taxon>
        <taxon>Macrostomorpha</taxon>
        <taxon>Macrostomida</taxon>
        <taxon>Macrostomidae</taxon>
        <taxon>Macrostomum</taxon>
    </lineage>
</organism>
<evidence type="ECO:0000256" key="6">
    <source>
        <dbReference type="ARBA" id="ARBA00023170"/>
    </source>
</evidence>
<dbReference type="AlphaFoldDB" id="A0A1I8HWT3"/>
<keyword evidence="2 8" id="KW-0812">Transmembrane</keyword>
<proteinExistence type="inferred from homology"/>
<dbReference type="Proteomes" id="UP000095280">
    <property type="component" value="Unplaced"/>
</dbReference>
<dbReference type="InterPro" id="IPR000276">
    <property type="entry name" value="GPCR_Rhodpsn"/>
</dbReference>
<evidence type="ECO:0000256" key="5">
    <source>
        <dbReference type="ARBA" id="ARBA00023136"/>
    </source>
</evidence>
<dbReference type="InterPro" id="IPR017452">
    <property type="entry name" value="GPCR_Rhodpsn_7TM"/>
</dbReference>
<dbReference type="GO" id="GO:0004930">
    <property type="term" value="F:G protein-coupled receptor activity"/>
    <property type="evidence" value="ECO:0007669"/>
    <property type="project" value="UniProtKB-KW"/>
</dbReference>
<feature type="transmembrane region" description="Helical" evidence="10">
    <location>
        <begin position="124"/>
        <end position="145"/>
    </location>
</feature>
<evidence type="ECO:0000259" key="11">
    <source>
        <dbReference type="PROSITE" id="PS50262"/>
    </source>
</evidence>
<dbReference type="PROSITE" id="PS00237">
    <property type="entry name" value="G_PROTEIN_RECEP_F1_1"/>
    <property type="match status" value="1"/>
</dbReference>
<dbReference type="Pfam" id="PF00001">
    <property type="entry name" value="7tm_1"/>
    <property type="match status" value="1"/>
</dbReference>
<feature type="transmembrane region" description="Helical" evidence="10">
    <location>
        <begin position="166"/>
        <end position="186"/>
    </location>
</feature>
<dbReference type="GO" id="GO:0016020">
    <property type="term" value="C:membrane"/>
    <property type="evidence" value="ECO:0007669"/>
    <property type="project" value="UniProtKB-SubCell"/>
</dbReference>
<protein>
    <submittedName>
        <fullName evidence="13">G_PROTEIN_RECEP_F1_2 domain-containing protein</fullName>
    </submittedName>
</protein>
<dbReference type="PROSITE" id="PS50262">
    <property type="entry name" value="G_PROTEIN_RECEP_F1_2"/>
    <property type="match status" value="1"/>
</dbReference>
<evidence type="ECO:0000256" key="7">
    <source>
        <dbReference type="ARBA" id="ARBA00023224"/>
    </source>
</evidence>
<dbReference type="WBParaSite" id="maker-uti_cns_0008447-snap-gene-0.3-mRNA-1">
    <property type="protein sequence ID" value="maker-uti_cns_0008447-snap-gene-0.3-mRNA-1"/>
    <property type="gene ID" value="maker-uti_cns_0008447-snap-gene-0.3"/>
</dbReference>
<dbReference type="SMART" id="SM01381">
    <property type="entry name" value="7TM_GPCR_Srsx"/>
    <property type="match status" value="1"/>
</dbReference>
<evidence type="ECO:0000256" key="8">
    <source>
        <dbReference type="RuleBase" id="RU000688"/>
    </source>
</evidence>
<evidence type="ECO:0000256" key="9">
    <source>
        <dbReference type="SAM" id="MobiDB-lite"/>
    </source>
</evidence>
<evidence type="ECO:0000313" key="13">
    <source>
        <dbReference type="WBParaSite" id="maker-uti_cns_0008447-snap-gene-0.3-mRNA-1"/>
    </source>
</evidence>
<evidence type="ECO:0000256" key="10">
    <source>
        <dbReference type="SAM" id="Phobius"/>
    </source>
</evidence>
<keyword evidence="6 8" id="KW-0675">Receptor</keyword>
<evidence type="ECO:0000256" key="4">
    <source>
        <dbReference type="ARBA" id="ARBA00023040"/>
    </source>
</evidence>
<evidence type="ECO:0000313" key="12">
    <source>
        <dbReference type="Proteomes" id="UP000095280"/>
    </source>
</evidence>
<evidence type="ECO:0000256" key="2">
    <source>
        <dbReference type="ARBA" id="ARBA00022692"/>
    </source>
</evidence>
<feature type="transmembrane region" description="Helical" evidence="10">
    <location>
        <begin position="85"/>
        <end position="104"/>
    </location>
</feature>
<keyword evidence="3 10" id="KW-1133">Transmembrane helix</keyword>
<dbReference type="Gene3D" id="1.20.1070.10">
    <property type="entry name" value="Rhodopsin 7-helix transmembrane proteins"/>
    <property type="match status" value="1"/>
</dbReference>
<accession>A0A1I8HWT3</accession>
<feature type="transmembrane region" description="Helical" evidence="10">
    <location>
        <begin position="279"/>
        <end position="300"/>
    </location>
</feature>
<comment type="subcellular location">
    <subcellularLocation>
        <location evidence="1">Membrane</location>
        <topology evidence="1">Multi-pass membrane protein</topology>
    </subcellularLocation>
</comment>
<evidence type="ECO:0000256" key="3">
    <source>
        <dbReference type="ARBA" id="ARBA00022989"/>
    </source>
</evidence>
<dbReference type="SUPFAM" id="SSF81321">
    <property type="entry name" value="Family A G protein-coupled receptor-like"/>
    <property type="match status" value="1"/>
</dbReference>
<keyword evidence="4 8" id="KW-0297">G-protein coupled receptor</keyword>
<comment type="similarity">
    <text evidence="8">Belongs to the G-protein coupled receptor 1 family.</text>
</comment>
<feature type="domain" description="G-protein coupled receptors family 1 profile" evidence="11">
    <location>
        <begin position="64"/>
        <end position="300"/>
    </location>
</feature>
<sequence>MVRSLLTSCIATCSTSTSVVNRTNYLDMLKQFQRNVEESREFEVPIFATIISVYCLFILFGLFGNGMVILTVWRNRSMRNARNIFIVNLAVSDFILCLLTQPMNIMRLFPNFISWEFGRLLCKVVNTLTGLNMFVSTFSITAIALDRFQVIVYPTRTRMSRHAMTLCLAAIWGSAGLMASPLALFADIQHHPINFGRDFNARYAKLAYSSGVLVVQYLVPLGIVVAAYTRICVRLRHRMKSMRDQQGEQKQKTPQQPVSAYRKNRQAAEALRQRRANRLLVTIAIVFCLSWLPLTIVNIVHDFRVLKVKEEFEREDELNAIIRQQNKSFPKPTFNEGLSIGNLTMNSNFRVGLDSARGANSDV</sequence>
<name>A0A1I8HWT3_9PLAT</name>
<evidence type="ECO:0000256" key="1">
    <source>
        <dbReference type="ARBA" id="ARBA00004141"/>
    </source>
</evidence>
<feature type="transmembrane region" description="Helical" evidence="10">
    <location>
        <begin position="46"/>
        <end position="73"/>
    </location>
</feature>
<feature type="compositionally biased region" description="Basic and acidic residues" evidence="9">
    <location>
        <begin position="242"/>
        <end position="251"/>
    </location>
</feature>
<dbReference type="PANTHER" id="PTHR24235">
    <property type="entry name" value="NEUROPEPTIDE Y RECEPTOR"/>
    <property type="match status" value="1"/>
</dbReference>
<feature type="transmembrane region" description="Helical" evidence="10">
    <location>
        <begin position="206"/>
        <end position="233"/>
    </location>
</feature>
<reference evidence="13" key="1">
    <citation type="submission" date="2016-11" db="UniProtKB">
        <authorList>
            <consortium name="WormBaseParasite"/>
        </authorList>
    </citation>
    <scope>IDENTIFICATION</scope>
</reference>
<feature type="region of interest" description="Disordered" evidence="9">
    <location>
        <begin position="242"/>
        <end position="263"/>
    </location>
</feature>
<dbReference type="PRINTS" id="PR00237">
    <property type="entry name" value="GPCRRHODOPSN"/>
</dbReference>
<keyword evidence="12" id="KW-1185">Reference proteome</keyword>